<protein>
    <recommendedName>
        <fullName evidence="9">Gem-associated protein 5</fullName>
    </recommendedName>
</protein>
<reference evidence="7" key="1">
    <citation type="journal article" date="2020" name="Cell">
        <title>Large-Scale Comparative Analyses of Tick Genomes Elucidate Their Genetic Diversity and Vector Capacities.</title>
        <authorList>
            <consortium name="Tick Genome and Microbiome Consortium (TIGMIC)"/>
            <person name="Jia N."/>
            <person name="Wang J."/>
            <person name="Shi W."/>
            <person name="Du L."/>
            <person name="Sun Y."/>
            <person name="Zhan W."/>
            <person name="Jiang J.F."/>
            <person name="Wang Q."/>
            <person name="Zhang B."/>
            <person name="Ji P."/>
            <person name="Bell-Sakyi L."/>
            <person name="Cui X.M."/>
            <person name="Yuan T.T."/>
            <person name="Jiang B.G."/>
            <person name="Yang W.F."/>
            <person name="Lam T.T."/>
            <person name="Chang Q.C."/>
            <person name="Ding S.J."/>
            <person name="Wang X.J."/>
            <person name="Zhu J.G."/>
            <person name="Ruan X.D."/>
            <person name="Zhao L."/>
            <person name="Wei J.T."/>
            <person name="Ye R.Z."/>
            <person name="Que T.C."/>
            <person name="Du C.H."/>
            <person name="Zhou Y.H."/>
            <person name="Cheng J.X."/>
            <person name="Dai P.F."/>
            <person name="Guo W.B."/>
            <person name="Han X.H."/>
            <person name="Huang E.J."/>
            <person name="Li L.F."/>
            <person name="Wei W."/>
            <person name="Gao Y.C."/>
            <person name="Liu J.Z."/>
            <person name="Shao H.Z."/>
            <person name="Wang X."/>
            <person name="Wang C.C."/>
            <person name="Yang T.C."/>
            <person name="Huo Q.B."/>
            <person name="Li W."/>
            <person name="Chen H.Y."/>
            <person name="Chen S.E."/>
            <person name="Zhou L.G."/>
            <person name="Ni X.B."/>
            <person name="Tian J.H."/>
            <person name="Sheng Y."/>
            <person name="Liu T."/>
            <person name="Pan Y.S."/>
            <person name="Xia L.Y."/>
            <person name="Li J."/>
            <person name="Zhao F."/>
            <person name="Cao W.C."/>
        </authorList>
    </citation>
    <scope>NUCLEOTIDE SEQUENCE</scope>
    <source>
        <strain evidence="7">Rmic-2018</strain>
    </source>
</reference>
<dbReference type="InterPro" id="IPR052640">
    <property type="entry name" value="Gemin-5"/>
</dbReference>
<sequence>MDQATGTMVCLPPAPNWYKPHATEGCDAGFYCYAARHAVVVLDARNGSPVLREYLTVAAPSTETVASVAFCRSERADPDESPACHADWRGNLSTSVVFSGKDGALLKWNLVTGAVSPAGCRSQEKEITILRSHPTDPDLVAVGYYSGTIVVQGLKNGSNVLYKLKGHSMMVLSLSWNVLLGEDSSLQPLRLCSTAFDRTLKVWDVAGEKLLTSLKVPLSKKGGKSVDVRDKWVAACWIPGGEQIVASSVAGYMCICNPNAATANEWTFLDWDEDSGGHSAAVYNVCIVGDAKEGMNMYAVSASEDRNIIFWDLATKSLRTAFHVSIKVWRTDCAANPYSAKVLTVGKKDRVRTVAWHPRKEAILALGTEEGKVCVADVNTRQVTVSKAFHKDTTYVVCWADLVLSEGASPETCLLSCDSSRVKIHRLSKLDRDAADIETILFSPAQKKTPTKRVCVAFNQELGILTLSLSDGPVELFKSYGGPLLKKVALIEVQRKPADCLAWHPAKAPFSDCNSRLMYWLAFSSTDGRISVFDLSRLEKPSPNVHRILQPTLQFSGQNSKIVSLAWSPFRENLLASASFDQTVQVWDVDKAQLVATYQGHRRRVFSVCWSPVDSDVLFSGGEDNIVRCWKLSEQPVKPQKVSKAKVDDGNSSSAKVSDQASSAGEVRVNGDVATSGHNSATETAGARSQTSAGTVPSGKAFSGSGLKKKSKTMKSYFPCFSQLENLPKENRSDDALYLTDVLAKRKEGPTELDSEHSHLGMYTCASGALSVLDKEVRHHKQEHNFDYAFQMMAWKGDLATALREAAAERRLTDSLVAQAPSLSRNVWLEMCERYAAQLVSEGEHHRAVLYYLACHKVEKAVSFLCENGLHREALVIARAHLPEDDPLVEKIYASWAERAAGVGNFEQAAKCYLAIGDVGKAVAVMMNRKNPHTLRSAAFIARKTGLLAETDITFQAALQSSLINNEWDQAVRFVEEQERSRAFATFIHLHKALIEAMDEISREKGDTVETEDSTCRVLWSSRKNTAATFLSSIVVACESNGYRPLVGTLGFTELSELLGYGEHATKTVLLHETKEHVLFHVAGCLAVALFNPDEWMLYFARALSAAYSYNRKLFANLCSLLFCGKVTDSTFTGEVNVNIDPSRCALFDELDVATGVGVKSFVCPPLCQNLWSMLNKLTADTNTVLGPTRERLRVDNVECLSYESHCAQSGRHGVSHDSDKRSSAEPRQSYFEFGASPVIAAMSKRTDTRCPDDRIRELEQMFLGGPVLVSGKAFTVEGPTGRANCALRRVLQLVASQGEDHDQLRRIRLSSVRQRGAAILGFLASAHRDRGRASSTPPTSTERPGESPSGQLSRRANLVSSTRRPPSEEPRKGGHKLCGRVRVAQRPDEMVFVWHDISALSAAGC</sequence>
<feature type="repeat" description="WD" evidence="3">
    <location>
        <begin position="598"/>
        <end position="633"/>
    </location>
</feature>
<evidence type="ECO:0000256" key="2">
    <source>
        <dbReference type="ARBA" id="ARBA00022737"/>
    </source>
</evidence>
<feature type="compositionally biased region" description="Polar residues" evidence="4">
    <location>
        <begin position="1334"/>
        <end position="1365"/>
    </location>
</feature>
<keyword evidence="8" id="KW-1185">Reference proteome</keyword>
<dbReference type="PANTHER" id="PTHR46362:SF1">
    <property type="entry name" value="GEM-ASSOCIATED PROTEIN 5"/>
    <property type="match status" value="1"/>
</dbReference>
<evidence type="ECO:0000256" key="4">
    <source>
        <dbReference type="SAM" id="MobiDB-lite"/>
    </source>
</evidence>
<dbReference type="SUPFAM" id="SSF69322">
    <property type="entry name" value="Tricorn protease domain 2"/>
    <property type="match status" value="1"/>
</dbReference>
<gene>
    <name evidence="7" type="ORF">HPB51_011133</name>
</gene>
<dbReference type="SMART" id="SM00320">
    <property type="entry name" value="WD40"/>
    <property type="match status" value="6"/>
</dbReference>
<feature type="region of interest" description="Disordered" evidence="4">
    <location>
        <begin position="1327"/>
        <end position="1377"/>
    </location>
</feature>
<dbReference type="InterPro" id="IPR056421">
    <property type="entry name" value="TPR_GEMI5"/>
</dbReference>
<dbReference type="InterPro" id="IPR001680">
    <property type="entry name" value="WD40_rpt"/>
</dbReference>
<dbReference type="InterPro" id="IPR020472">
    <property type="entry name" value="WD40_PAC1"/>
</dbReference>
<dbReference type="Pfam" id="PF23775">
    <property type="entry name" value="Beta-prop_RIG_2nd"/>
    <property type="match status" value="1"/>
</dbReference>
<dbReference type="PROSITE" id="PS50294">
    <property type="entry name" value="WD_REPEATS_REGION"/>
    <property type="match status" value="2"/>
</dbReference>
<keyword evidence="2" id="KW-0677">Repeat</keyword>
<dbReference type="GO" id="GO:0003730">
    <property type="term" value="F:mRNA 3'-UTR binding"/>
    <property type="evidence" value="ECO:0007669"/>
    <property type="project" value="TreeGrafter"/>
</dbReference>
<feature type="region of interest" description="Disordered" evidence="4">
    <location>
        <begin position="640"/>
        <end position="707"/>
    </location>
</feature>
<keyword evidence="1 3" id="KW-0853">WD repeat</keyword>
<dbReference type="VEuPathDB" id="VectorBase:LOC119166917"/>
<dbReference type="PANTHER" id="PTHR46362">
    <property type="entry name" value="GEM-ASSOCIATED PROTEIN 5"/>
    <property type="match status" value="1"/>
</dbReference>
<dbReference type="Pfam" id="PF00400">
    <property type="entry name" value="WD40"/>
    <property type="match status" value="1"/>
</dbReference>
<dbReference type="Gene3D" id="2.130.10.10">
    <property type="entry name" value="YVTN repeat-like/Quinoprotein amine dehydrogenase"/>
    <property type="match status" value="2"/>
</dbReference>
<dbReference type="EMBL" id="JABSTU010000006">
    <property type="protein sequence ID" value="KAH8027903.1"/>
    <property type="molecule type" value="Genomic_DNA"/>
</dbReference>
<dbReference type="InterPro" id="IPR015943">
    <property type="entry name" value="WD40/YVTN_repeat-like_dom_sf"/>
</dbReference>
<dbReference type="InterPro" id="IPR036322">
    <property type="entry name" value="WD40_repeat_dom_sf"/>
</dbReference>
<dbReference type="Proteomes" id="UP000821866">
    <property type="component" value="Chromosome 4"/>
</dbReference>
<feature type="compositionally biased region" description="Polar residues" evidence="4">
    <location>
        <begin position="676"/>
        <end position="695"/>
    </location>
</feature>
<comment type="caution">
    <text evidence="7">The sequence shown here is derived from an EMBL/GenBank/DDBJ whole genome shotgun (WGS) entry which is preliminary data.</text>
</comment>
<dbReference type="Gene3D" id="1.25.40.470">
    <property type="match status" value="1"/>
</dbReference>
<evidence type="ECO:0008006" key="9">
    <source>
        <dbReference type="Google" id="ProtNLM"/>
    </source>
</evidence>
<dbReference type="InterPro" id="IPR019775">
    <property type="entry name" value="WD40_repeat_CS"/>
</dbReference>
<dbReference type="GO" id="GO:0032797">
    <property type="term" value="C:SMN complex"/>
    <property type="evidence" value="ECO:0007669"/>
    <property type="project" value="TreeGrafter"/>
</dbReference>
<feature type="repeat" description="WD" evidence="3">
    <location>
        <begin position="555"/>
        <end position="597"/>
    </location>
</feature>
<accession>A0A9J6E033</accession>
<feature type="domain" description="Gem-associated protein 5 second beta-propeller" evidence="6">
    <location>
        <begin position="348"/>
        <end position="622"/>
    </location>
</feature>
<name>A0A9J6E033_RHIMP</name>
<organism evidence="7 8">
    <name type="scientific">Rhipicephalus microplus</name>
    <name type="common">Cattle tick</name>
    <name type="synonym">Boophilus microplus</name>
    <dbReference type="NCBI Taxonomy" id="6941"/>
    <lineage>
        <taxon>Eukaryota</taxon>
        <taxon>Metazoa</taxon>
        <taxon>Ecdysozoa</taxon>
        <taxon>Arthropoda</taxon>
        <taxon>Chelicerata</taxon>
        <taxon>Arachnida</taxon>
        <taxon>Acari</taxon>
        <taxon>Parasitiformes</taxon>
        <taxon>Ixodida</taxon>
        <taxon>Ixodoidea</taxon>
        <taxon>Ixodidae</taxon>
        <taxon>Rhipicephalinae</taxon>
        <taxon>Rhipicephalus</taxon>
        <taxon>Boophilus</taxon>
    </lineage>
</organism>
<feature type="compositionally biased region" description="Low complexity" evidence="4">
    <location>
        <begin position="652"/>
        <end position="664"/>
    </location>
</feature>
<dbReference type="InterPro" id="IPR056424">
    <property type="entry name" value="Beta-prop_GEMI5_2nd"/>
</dbReference>
<dbReference type="PROSITE" id="PS00678">
    <property type="entry name" value="WD_REPEATS_1"/>
    <property type="match status" value="2"/>
</dbReference>
<dbReference type="PRINTS" id="PR00320">
    <property type="entry name" value="GPROTEINBRPT"/>
</dbReference>
<evidence type="ECO:0000256" key="3">
    <source>
        <dbReference type="PROSITE-ProRule" id="PRU00221"/>
    </source>
</evidence>
<evidence type="ECO:0000259" key="6">
    <source>
        <dbReference type="Pfam" id="PF23775"/>
    </source>
</evidence>
<evidence type="ECO:0000313" key="7">
    <source>
        <dbReference type="EMBL" id="KAH8027903.1"/>
    </source>
</evidence>
<dbReference type="PROSITE" id="PS50082">
    <property type="entry name" value="WD_REPEATS_2"/>
    <property type="match status" value="2"/>
</dbReference>
<dbReference type="GO" id="GO:0000387">
    <property type="term" value="P:spliceosomal snRNP assembly"/>
    <property type="evidence" value="ECO:0007669"/>
    <property type="project" value="TreeGrafter"/>
</dbReference>
<reference evidence="7" key="2">
    <citation type="submission" date="2021-09" db="EMBL/GenBank/DDBJ databases">
        <authorList>
            <person name="Jia N."/>
            <person name="Wang J."/>
            <person name="Shi W."/>
            <person name="Du L."/>
            <person name="Sun Y."/>
            <person name="Zhan W."/>
            <person name="Jiang J."/>
            <person name="Wang Q."/>
            <person name="Zhang B."/>
            <person name="Ji P."/>
            <person name="Sakyi L.B."/>
            <person name="Cui X."/>
            <person name="Yuan T."/>
            <person name="Jiang B."/>
            <person name="Yang W."/>
            <person name="Lam T.T.-Y."/>
            <person name="Chang Q."/>
            <person name="Ding S."/>
            <person name="Wang X."/>
            <person name="Zhu J."/>
            <person name="Ruan X."/>
            <person name="Zhao L."/>
            <person name="Wei J."/>
            <person name="Que T."/>
            <person name="Du C."/>
            <person name="Cheng J."/>
            <person name="Dai P."/>
            <person name="Han X."/>
            <person name="Huang E."/>
            <person name="Gao Y."/>
            <person name="Liu J."/>
            <person name="Shao H."/>
            <person name="Ye R."/>
            <person name="Li L."/>
            <person name="Wei W."/>
            <person name="Wang X."/>
            <person name="Wang C."/>
            <person name="Huo Q."/>
            <person name="Li W."/>
            <person name="Guo W."/>
            <person name="Chen H."/>
            <person name="Chen S."/>
            <person name="Zhou L."/>
            <person name="Zhou L."/>
            <person name="Ni X."/>
            <person name="Tian J."/>
            <person name="Zhou Y."/>
            <person name="Sheng Y."/>
            <person name="Liu T."/>
            <person name="Pan Y."/>
            <person name="Xia L."/>
            <person name="Li J."/>
            <person name="Zhao F."/>
            <person name="Cao W."/>
        </authorList>
    </citation>
    <scope>NUCLEOTIDE SEQUENCE</scope>
    <source>
        <strain evidence="7">Rmic-2018</strain>
        <tissue evidence="7">Larvae</tissue>
    </source>
</reference>
<dbReference type="Pfam" id="PF23774">
    <property type="entry name" value="TPR_GEMI5"/>
    <property type="match status" value="1"/>
</dbReference>
<evidence type="ECO:0000256" key="1">
    <source>
        <dbReference type="ARBA" id="ARBA00022574"/>
    </source>
</evidence>
<dbReference type="VEuPathDB" id="VectorBase:LOC119166918"/>
<feature type="domain" description="Gem-associated protein 5 TPR" evidence="5">
    <location>
        <begin position="760"/>
        <end position="968"/>
    </location>
</feature>
<evidence type="ECO:0000313" key="8">
    <source>
        <dbReference type="Proteomes" id="UP000821866"/>
    </source>
</evidence>
<evidence type="ECO:0000259" key="5">
    <source>
        <dbReference type="Pfam" id="PF23774"/>
    </source>
</evidence>
<proteinExistence type="predicted"/>
<dbReference type="GO" id="GO:0005634">
    <property type="term" value="C:nucleus"/>
    <property type="evidence" value="ECO:0007669"/>
    <property type="project" value="TreeGrafter"/>
</dbReference>
<dbReference type="SUPFAM" id="SSF50978">
    <property type="entry name" value="WD40 repeat-like"/>
    <property type="match status" value="2"/>
</dbReference>